<comment type="caution">
    <text evidence="2">The sequence shown here is derived from an EMBL/GenBank/DDBJ whole genome shotgun (WGS) entry which is preliminary data.</text>
</comment>
<dbReference type="STRING" id="252740.A0A423WQ96"/>
<dbReference type="Proteomes" id="UP000284375">
    <property type="component" value="Unassembled WGS sequence"/>
</dbReference>
<dbReference type="AlphaFoldDB" id="A0A423WQ96"/>
<dbReference type="InterPro" id="IPR055481">
    <property type="entry name" value="DUF7053"/>
</dbReference>
<accession>A0A423WQ96</accession>
<dbReference type="PANTHER" id="PTHR38117">
    <property type="entry name" value="NACHT AND WD40 DOMAIN PROTEIN"/>
    <property type="match status" value="1"/>
</dbReference>
<dbReference type="OrthoDB" id="4276610at2759"/>
<proteinExistence type="predicted"/>
<evidence type="ECO:0000259" key="1">
    <source>
        <dbReference type="Pfam" id="PF23155"/>
    </source>
</evidence>
<reference evidence="2 3" key="1">
    <citation type="submission" date="2015-09" db="EMBL/GenBank/DDBJ databases">
        <title>Host preference determinants of Valsa canker pathogens revealed by comparative genomics.</title>
        <authorList>
            <person name="Yin Z."/>
            <person name="Huang L."/>
        </authorList>
    </citation>
    <scope>NUCLEOTIDE SEQUENCE [LARGE SCALE GENOMIC DNA]</scope>
    <source>
        <strain evidence="2 3">YSFL</strain>
    </source>
</reference>
<dbReference type="EMBL" id="LJZO01000001">
    <property type="protein sequence ID" value="ROW05570.1"/>
    <property type="molecule type" value="Genomic_DNA"/>
</dbReference>
<organism evidence="2 3">
    <name type="scientific">Cytospora chrysosperma</name>
    <name type="common">Cytospora canker fungus</name>
    <name type="synonym">Sphaeria chrysosperma</name>
    <dbReference type="NCBI Taxonomy" id="252740"/>
    <lineage>
        <taxon>Eukaryota</taxon>
        <taxon>Fungi</taxon>
        <taxon>Dikarya</taxon>
        <taxon>Ascomycota</taxon>
        <taxon>Pezizomycotina</taxon>
        <taxon>Sordariomycetes</taxon>
        <taxon>Sordariomycetidae</taxon>
        <taxon>Diaporthales</taxon>
        <taxon>Cytosporaceae</taxon>
        <taxon>Cytospora</taxon>
    </lineage>
</organism>
<evidence type="ECO:0000313" key="3">
    <source>
        <dbReference type="Proteomes" id="UP000284375"/>
    </source>
</evidence>
<sequence>MPASHTIELHFPLPDYLSRDLVIRHLQAYEPLITPHPYLQRYERRPADAGSLAGDPFFAEDGWGTESYVVVERVPIVPMLGLAKDIRIPATFQSFPGGVRCRADAQAGVTVWSTYEVARRDLGAEFERAGRAGTDGVGHDGWGHDVLDAAGLSSPGAAGEWELVEHARVECNALLKPFVVKSFEVAHRDLCRKVIDELKRKASSELPALAEEAPVAAPASTAVA</sequence>
<feature type="domain" description="DUF7053" evidence="1">
    <location>
        <begin position="4"/>
        <end position="199"/>
    </location>
</feature>
<dbReference type="Pfam" id="PF23155">
    <property type="entry name" value="DUF7053"/>
    <property type="match status" value="1"/>
</dbReference>
<gene>
    <name evidence="2" type="ORF">VSDG_00554</name>
</gene>
<keyword evidence="3" id="KW-1185">Reference proteome</keyword>
<dbReference type="PANTHER" id="PTHR38117:SF1">
    <property type="entry name" value="DUF3074 DOMAIN-CONTAINING PROTEIN"/>
    <property type="match status" value="1"/>
</dbReference>
<evidence type="ECO:0000313" key="2">
    <source>
        <dbReference type="EMBL" id="ROW05570.1"/>
    </source>
</evidence>
<name>A0A423WQ96_CYTCH</name>
<protein>
    <recommendedName>
        <fullName evidence="1">DUF7053 domain-containing protein</fullName>
    </recommendedName>
</protein>